<protein>
    <recommendedName>
        <fullName evidence="4">AA1-like domain-containing protein</fullName>
    </recommendedName>
</protein>
<name>A0A9W9W1V3_9EURO</name>
<dbReference type="AlphaFoldDB" id="A0A9W9W1V3"/>
<comment type="caution">
    <text evidence="2">The sequence shown here is derived from an EMBL/GenBank/DDBJ whole genome shotgun (WGS) entry which is preliminary data.</text>
</comment>
<feature type="signal peptide" evidence="1">
    <location>
        <begin position="1"/>
        <end position="18"/>
    </location>
</feature>
<evidence type="ECO:0000313" key="3">
    <source>
        <dbReference type="Proteomes" id="UP001147747"/>
    </source>
</evidence>
<evidence type="ECO:0000256" key="1">
    <source>
        <dbReference type="SAM" id="SignalP"/>
    </source>
</evidence>
<dbReference type="EMBL" id="JAPZBU010000006">
    <property type="protein sequence ID" value="KAJ5397032.1"/>
    <property type="molecule type" value="Genomic_DNA"/>
</dbReference>
<reference evidence="2" key="2">
    <citation type="journal article" date="2023" name="IMA Fungus">
        <title>Comparative genomic study of the Penicillium genus elucidates a diverse pangenome and 15 lateral gene transfer events.</title>
        <authorList>
            <person name="Petersen C."/>
            <person name="Sorensen T."/>
            <person name="Nielsen M.R."/>
            <person name="Sondergaard T.E."/>
            <person name="Sorensen J.L."/>
            <person name="Fitzpatrick D.A."/>
            <person name="Frisvad J.C."/>
            <person name="Nielsen K.L."/>
        </authorList>
    </citation>
    <scope>NUCLEOTIDE SEQUENCE</scope>
    <source>
        <strain evidence="2">IBT 29677</strain>
    </source>
</reference>
<sequence length="144" mass="15371">MRLSLPILIAALGASASARPGSSLKERGTASIQAYTSWQLRLFNAAEPTCDPNTSNVNLSIYTRSGRYGRACETFSPADTNDGSVPKSLSFKTVEGDAKDFCMFSTSNCTAGTLIASITSGWEMCYPYNGFVAYSVVEHGDPCV</sequence>
<keyword evidence="3" id="KW-1185">Reference proteome</keyword>
<dbReference type="GeneID" id="81368762"/>
<reference evidence="2" key="1">
    <citation type="submission" date="2022-12" db="EMBL/GenBank/DDBJ databases">
        <authorList>
            <person name="Petersen C."/>
        </authorList>
    </citation>
    <scope>NUCLEOTIDE SEQUENCE</scope>
    <source>
        <strain evidence="2">IBT 29677</strain>
    </source>
</reference>
<accession>A0A9W9W1V3</accession>
<dbReference type="OrthoDB" id="4338083at2759"/>
<evidence type="ECO:0008006" key="4">
    <source>
        <dbReference type="Google" id="ProtNLM"/>
    </source>
</evidence>
<feature type="chain" id="PRO_5040863619" description="AA1-like domain-containing protein" evidence="1">
    <location>
        <begin position="19"/>
        <end position="144"/>
    </location>
</feature>
<evidence type="ECO:0000313" key="2">
    <source>
        <dbReference type="EMBL" id="KAJ5397032.1"/>
    </source>
</evidence>
<keyword evidence="1" id="KW-0732">Signal</keyword>
<organism evidence="2 3">
    <name type="scientific">Penicillium cosmopolitanum</name>
    <dbReference type="NCBI Taxonomy" id="1131564"/>
    <lineage>
        <taxon>Eukaryota</taxon>
        <taxon>Fungi</taxon>
        <taxon>Dikarya</taxon>
        <taxon>Ascomycota</taxon>
        <taxon>Pezizomycotina</taxon>
        <taxon>Eurotiomycetes</taxon>
        <taxon>Eurotiomycetidae</taxon>
        <taxon>Eurotiales</taxon>
        <taxon>Aspergillaceae</taxon>
        <taxon>Penicillium</taxon>
    </lineage>
</organism>
<dbReference type="RefSeq" id="XP_056489084.1">
    <property type="nucleotide sequence ID" value="XM_056629782.1"/>
</dbReference>
<proteinExistence type="predicted"/>
<dbReference type="Proteomes" id="UP001147747">
    <property type="component" value="Unassembled WGS sequence"/>
</dbReference>
<gene>
    <name evidence="2" type="ORF">N7509_005145</name>
</gene>